<evidence type="ECO:0000256" key="2">
    <source>
        <dbReference type="ARBA" id="ARBA00008417"/>
    </source>
</evidence>
<keyword evidence="7 10" id="KW-1133">Transmembrane helix</keyword>
<evidence type="ECO:0000256" key="6">
    <source>
        <dbReference type="ARBA" id="ARBA00022692"/>
    </source>
</evidence>
<feature type="transmembrane region" description="Helical" evidence="10">
    <location>
        <begin position="414"/>
        <end position="432"/>
    </location>
</feature>
<dbReference type="Proteomes" id="UP000607645">
    <property type="component" value="Unassembled WGS sequence"/>
</dbReference>
<comment type="similarity">
    <text evidence="2">Belongs to the multi antimicrobial extrusion (MATE) (TC 2.A.66.1) family. MepA subfamily.</text>
</comment>
<dbReference type="InterPro" id="IPR051327">
    <property type="entry name" value="MATE_MepA_subfamily"/>
</dbReference>
<evidence type="ECO:0000256" key="8">
    <source>
        <dbReference type="ARBA" id="ARBA00023136"/>
    </source>
</evidence>
<comment type="caution">
    <text evidence="11">The sequence shown here is derived from an EMBL/GenBank/DDBJ whole genome shotgun (WGS) entry which is preliminary data.</text>
</comment>
<feature type="transmembrane region" description="Helical" evidence="10">
    <location>
        <begin position="142"/>
        <end position="163"/>
    </location>
</feature>
<keyword evidence="12" id="KW-1185">Reference proteome</keyword>
<evidence type="ECO:0000256" key="7">
    <source>
        <dbReference type="ARBA" id="ARBA00022989"/>
    </source>
</evidence>
<name>A0A8J6JMY4_9FIRM</name>
<dbReference type="CDD" id="cd13143">
    <property type="entry name" value="MATE_MepA_like"/>
    <property type="match status" value="1"/>
</dbReference>
<feature type="transmembrane region" description="Helical" evidence="10">
    <location>
        <begin position="289"/>
        <end position="313"/>
    </location>
</feature>
<comment type="subcellular location">
    <subcellularLocation>
        <location evidence="1">Cell membrane</location>
        <topology evidence="1">Multi-pass membrane protein</topology>
    </subcellularLocation>
</comment>
<dbReference type="GO" id="GO:0015297">
    <property type="term" value="F:antiporter activity"/>
    <property type="evidence" value="ECO:0007669"/>
    <property type="project" value="InterPro"/>
</dbReference>
<dbReference type="InterPro" id="IPR002528">
    <property type="entry name" value="MATE_fam"/>
</dbReference>
<gene>
    <name evidence="11" type="ORF">H8S62_14645</name>
</gene>
<dbReference type="InterPro" id="IPR048279">
    <property type="entry name" value="MdtK-like"/>
</dbReference>
<dbReference type="InterPro" id="IPR045070">
    <property type="entry name" value="MATE_MepA-like"/>
</dbReference>
<dbReference type="NCBIfam" id="TIGR00797">
    <property type="entry name" value="matE"/>
    <property type="match status" value="1"/>
</dbReference>
<dbReference type="EMBL" id="JACOPQ010000013">
    <property type="protein sequence ID" value="MBC5738249.1"/>
    <property type="molecule type" value="Genomic_DNA"/>
</dbReference>
<feature type="transmembrane region" description="Helical" evidence="10">
    <location>
        <begin position="333"/>
        <end position="353"/>
    </location>
</feature>
<evidence type="ECO:0000256" key="5">
    <source>
        <dbReference type="ARBA" id="ARBA00022475"/>
    </source>
</evidence>
<dbReference type="GO" id="GO:0042910">
    <property type="term" value="F:xenobiotic transmembrane transporter activity"/>
    <property type="evidence" value="ECO:0007669"/>
    <property type="project" value="InterPro"/>
</dbReference>
<dbReference type="RefSeq" id="WP_186920025.1">
    <property type="nucleotide sequence ID" value="NZ_JACOPQ010000013.1"/>
</dbReference>
<dbReference type="AlphaFoldDB" id="A0A8J6JMY4"/>
<evidence type="ECO:0000313" key="11">
    <source>
        <dbReference type="EMBL" id="MBC5738249.1"/>
    </source>
</evidence>
<keyword evidence="8 10" id="KW-0472">Membrane</keyword>
<reference evidence="11" key="1">
    <citation type="submission" date="2020-08" db="EMBL/GenBank/DDBJ databases">
        <title>Genome public.</title>
        <authorList>
            <person name="Liu C."/>
            <person name="Sun Q."/>
        </authorList>
    </citation>
    <scope>NUCLEOTIDE SEQUENCE</scope>
    <source>
        <strain evidence="11">NSJ-52</strain>
    </source>
</reference>
<dbReference type="PANTHER" id="PTHR43823">
    <property type="entry name" value="SPORULATION PROTEIN YKVU"/>
    <property type="match status" value="1"/>
</dbReference>
<evidence type="ECO:0000256" key="4">
    <source>
        <dbReference type="ARBA" id="ARBA00022448"/>
    </source>
</evidence>
<dbReference type="Pfam" id="PF01554">
    <property type="entry name" value="MatE"/>
    <property type="match status" value="2"/>
</dbReference>
<feature type="transmembrane region" description="Helical" evidence="10">
    <location>
        <begin position="21"/>
        <end position="42"/>
    </location>
</feature>
<dbReference type="GO" id="GO:0005886">
    <property type="term" value="C:plasma membrane"/>
    <property type="evidence" value="ECO:0007669"/>
    <property type="project" value="UniProtKB-SubCell"/>
</dbReference>
<dbReference type="PIRSF" id="PIRSF006603">
    <property type="entry name" value="DinF"/>
    <property type="match status" value="1"/>
</dbReference>
<organism evidence="11 12">
    <name type="scientific">Lawsonibacter faecis</name>
    <dbReference type="NCBI Taxonomy" id="2763052"/>
    <lineage>
        <taxon>Bacteria</taxon>
        <taxon>Bacillati</taxon>
        <taxon>Bacillota</taxon>
        <taxon>Clostridia</taxon>
        <taxon>Eubacteriales</taxon>
        <taxon>Oscillospiraceae</taxon>
        <taxon>Lawsonibacter</taxon>
    </lineage>
</organism>
<keyword evidence="6 10" id="KW-0812">Transmembrane</keyword>
<evidence type="ECO:0000256" key="1">
    <source>
        <dbReference type="ARBA" id="ARBA00004651"/>
    </source>
</evidence>
<keyword evidence="4" id="KW-0813">Transport</keyword>
<protein>
    <recommendedName>
        <fullName evidence="3">Multidrug export protein MepA</fullName>
    </recommendedName>
</protein>
<feature type="transmembrane region" description="Helical" evidence="10">
    <location>
        <begin position="170"/>
        <end position="191"/>
    </location>
</feature>
<keyword evidence="9" id="KW-0046">Antibiotic resistance</keyword>
<feature type="transmembrane region" description="Helical" evidence="10">
    <location>
        <begin position="253"/>
        <end position="277"/>
    </location>
</feature>
<evidence type="ECO:0000256" key="10">
    <source>
        <dbReference type="SAM" id="Phobius"/>
    </source>
</evidence>
<feature type="transmembrane region" description="Helical" evidence="10">
    <location>
        <begin position="99"/>
        <end position="122"/>
    </location>
</feature>
<feature type="transmembrane region" description="Helical" evidence="10">
    <location>
        <begin position="211"/>
        <end position="233"/>
    </location>
</feature>
<proteinExistence type="inferred from homology"/>
<evidence type="ECO:0000256" key="9">
    <source>
        <dbReference type="ARBA" id="ARBA00023251"/>
    </source>
</evidence>
<dbReference type="PANTHER" id="PTHR43823:SF3">
    <property type="entry name" value="MULTIDRUG EXPORT PROTEIN MEPA"/>
    <property type="match status" value="1"/>
</dbReference>
<sequence>MEHSASEAQYLKMTGTPIPRLITSLAVPTIISMLITGIYNLADTYFVSLLHSDSATAAVGVVFSLMALIQAVGFTLGMGSGSLISRLLGRQQKEAADTVLSSGFTAAVLFGVLVTAMGLIFIDPLMAALGSSETILPYARSYAQYILFGAPIMAASFVLNNVLRAEGHATLSMAGITIGGILNIVLDPIFILREITLPFGIVLPGLNLGTAGAAIATLLSQCISFLILFSCFLTRKSILHLSVRNVARRGRQYWDIVCTGLPSFSRQGLAVIATVALNHAAMVYGDPAVAGMSVVGRVFMLIISALIGFGQGYQPVVGYNYGARRFDRVRESFFFSLKTASVMMGILAIIGWLTAPRVIGMFGSGQMQEIGTFAMRAQCVGLLFQTLGVLSNMTFQAVGKSWQATFLSSCRQGVYFLPLILILPRVAGLTGVEITQPLADVCTFVTCIPFLAAFFRELKAKSAEDGGPLPESV</sequence>
<accession>A0A8J6JMY4</accession>
<keyword evidence="5" id="KW-1003">Cell membrane</keyword>
<dbReference type="GO" id="GO:0046677">
    <property type="term" value="P:response to antibiotic"/>
    <property type="evidence" value="ECO:0007669"/>
    <property type="project" value="UniProtKB-KW"/>
</dbReference>
<feature type="transmembrane region" description="Helical" evidence="10">
    <location>
        <begin position="373"/>
        <end position="393"/>
    </location>
</feature>
<feature type="transmembrane region" description="Helical" evidence="10">
    <location>
        <begin position="54"/>
        <end position="78"/>
    </location>
</feature>
<evidence type="ECO:0000313" key="12">
    <source>
        <dbReference type="Proteomes" id="UP000607645"/>
    </source>
</evidence>
<evidence type="ECO:0000256" key="3">
    <source>
        <dbReference type="ARBA" id="ARBA00022106"/>
    </source>
</evidence>